<organism evidence="3 4">
    <name type="scientific">Flemingia macrophylla</name>
    <dbReference type="NCBI Taxonomy" id="520843"/>
    <lineage>
        <taxon>Eukaryota</taxon>
        <taxon>Viridiplantae</taxon>
        <taxon>Streptophyta</taxon>
        <taxon>Embryophyta</taxon>
        <taxon>Tracheophyta</taxon>
        <taxon>Spermatophyta</taxon>
        <taxon>Magnoliopsida</taxon>
        <taxon>eudicotyledons</taxon>
        <taxon>Gunneridae</taxon>
        <taxon>Pentapetalae</taxon>
        <taxon>rosids</taxon>
        <taxon>fabids</taxon>
        <taxon>Fabales</taxon>
        <taxon>Fabaceae</taxon>
        <taxon>Papilionoideae</taxon>
        <taxon>50 kb inversion clade</taxon>
        <taxon>NPAAA clade</taxon>
        <taxon>indigoferoid/millettioid clade</taxon>
        <taxon>Phaseoleae</taxon>
        <taxon>Flemingia</taxon>
    </lineage>
</organism>
<keyword evidence="4" id="KW-1185">Reference proteome</keyword>
<evidence type="ECO:0000313" key="4">
    <source>
        <dbReference type="Proteomes" id="UP001603857"/>
    </source>
</evidence>
<dbReference type="PANTHER" id="PTHR46410">
    <property type="entry name" value="AT-RICH INTERACTIVE DOMAIN-CONTAINING PROTEIN 2"/>
    <property type="match status" value="1"/>
</dbReference>
<feature type="compositionally biased region" description="Basic residues" evidence="1">
    <location>
        <begin position="252"/>
        <end position="261"/>
    </location>
</feature>
<dbReference type="Proteomes" id="UP001603857">
    <property type="component" value="Unassembled WGS sequence"/>
</dbReference>
<evidence type="ECO:0000256" key="1">
    <source>
        <dbReference type="SAM" id="MobiDB-lite"/>
    </source>
</evidence>
<dbReference type="CDD" id="cd16100">
    <property type="entry name" value="ARID"/>
    <property type="match status" value="1"/>
</dbReference>
<feature type="compositionally biased region" description="Basic and acidic residues" evidence="1">
    <location>
        <begin position="211"/>
        <end position="230"/>
    </location>
</feature>
<dbReference type="SMART" id="SM01014">
    <property type="entry name" value="ARID"/>
    <property type="match status" value="1"/>
</dbReference>
<accession>A0ABD1N4L2</accession>
<reference evidence="3 4" key="1">
    <citation type="submission" date="2024-08" db="EMBL/GenBank/DDBJ databases">
        <title>Insights into the chromosomal genome structure of Flemingia macrophylla.</title>
        <authorList>
            <person name="Ding Y."/>
            <person name="Zhao Y."/>
            <person name="Bi W."/>
            <person name="Wu M."/>
            <person name="Zhao G."/>
            <person name="Gong Y."/>
            <person name="Li W."/>
            <person name="Zhang P."/>
        </authorList>
    </citation>
    <scope>NUCLEOTIDE SEQUENCE [LARGE SCALE GENOMIC DNA]</scope>
    <source>
        <strain evidence="3">DYQJB</strain>
        <tissue evidence="3">Leaf</tissue>
    </source>
</reference>
<dbReference type="InterPro" id="IPR036431">
    <property type="entry name" value="ARID_dom_sf"/>
</dbReference>
<evidence type="ECO:0000313" key="3">
    <source>
        <dbReference type="EMBL" id="KAL2342737.1"/>
    </source>
</evidence>
<dbReference type="PANTHER" id="PTHR46410:SF18">
    <property type="entry name" value="AT-RICH INTERACTIVE DOMAIN-CONTAINING PROTEIN 2"/>
    <property type="match status" value="1"/>
</dbReference>
<dbReference type="PROSITE" id="PS51011">
    <property type="entry name" value="ARID"/>
    <property type="match status" value="1"/>
</dbReference>
<feature type="compositionally biased region" description="Polar residues" evidence="1">
    <location>
        <begin position="318"/>
        <end position="328"/>
    </location>
</feature>
<proteinExistence type="predicted"/>
<dbReference type="Pfam" id="PF01388">
    <property type="entry name" value="ARID"/>
    <property type="match status" value="1"/>
</dbReference>
<comment type="caution">
    <text evidence="3">The sequence shown here is derived from an EMBL/GenBank/DDBJ whole genome shotgun (WGS) entry which is preliminary data.</text>
</comment>
<dbReference type="Gene3D" id="1.10.150.60">
    <property type="entry name" value="ARID DNA-binding domain"/>
    <property type="match status" value="1"/>
</dbReference>
<feature type="region of interest" description="Disordered" evidence="1">
    <location>
        <begin position="310"/>
        <end position="329"/>
    </location>
</feature>
<feature type="domain" description="ARID" evidence="2">
    <location>
        <begin position="44"/>
        <end position="136"/>
    </location>
</feature>
<dbReference type="InterPro" id="IPR001606">
    <property type="entry name" value="ARID_dom"/>
</dbReference>
<dbReference type="SUPFAM" id="SSF46774">
    <property type="entry name" value="ARID-like"/>
    <property type="match status" value="1"/>
</dbReference>
<gene>
    <name evidence="3" type="ORF">Fmac_004022</name>
</gene>
<protein>
    <recommendedName>
        <fullName evidence="2">ARID domain-containing protein</fullName>
    </recommendedName>
</protein>
<dbReference type="AlphaFoldDB" id="A0ABD1N4L2"/>
<dbReference type="EMBL" id="JBGMDY010000002">
    <property type="protein sequence ID" value="KAL2342737.1"/>
    <property type="molecule type" value="Genomic_DNA"/>
</dbReference>
<evidence type="ECO:0000259" key="2">
    <source>
        <dbReference type="PROSITE" id="PS51011"/>
    </source>
</evidence>
<feature type="region of interest" description="Disordered" evidence="1">
    <location>
        <begin position="211"/>
        <end position="264"/>
    </location>
</feature>
<name>A0ABD1N4L2_9FABA</name>
<dbReference type="SMART" id="SM00501">
    <property type="entry name" value="BRIGHT"/>
    <property type="match status" value="1"/>
</dbReference>
<sequence>MEEWSTLLNGSSLDCPRVKTVGTFAGNSCSFGNDVENGADRDKHKERSLFYNLFPVYLKDNCSKGSLLPLPVLVNGHQLDLYKLFSIVKEKGGYTVVSKKRLWGSVTQELDLNLKVCPCVKLVYDKYLNDFERWLKQILEENILKRGNSGCDGDCKWLPLDVEKEFRGLLCPNLREKDGDELVKSESNKIEKDTDLVNSVNCKTDINLLETKDQNNKSEGVQHKDDDNGEKFFNGVKVDPTTLGAEGAEKKSKSRKRKHKREPLSGMIIWMKHIAKYPLDPLTQPIPKPSRWKAYKGQDFFGQFLRTREALSQRQHQESNSGLPSLQKQKMHPAMYEDHASLGRHATEKVRCCKRLPPSVMCKSRNENRLTGSLHMEVEKCSLKKTTKTLDILTAKAISEPYGSGSLEKQVSVGPRFQVEVPEWTGVVSESESKWLGTLTWPLKHDSGRTTKTDLGKGRHKCSCEFHGSVPCVRFHIAENRMNLKLDLGSVFYQWGFDGMGEEVSFQWTTEEKKKFKDIMSSNVPPQNKCFWSNPSKYLPNKTRKNLVSYYFNVFLIHLRSYQNRVTPKNVDSDDDEGQFGSVGDSFGMEAVKGPGDTILECSLSEQCTDVDYWGRHN</sequence>